<evidence type="ECO:0000313" key="2">
    <source>
        <dbReference type="EMBL" id="EGD99729.1"/>
    </source>
</evidence>
<feature type="region of interest" description="Disordered" evidence="1">
    <location>
        <begin position="78"/>
        <end position="97"/>
    </location>
</feature>
<organism evidence="2 3">
    <name type="scientific">Trichophyton tonsurans (strain CBS 112818)</name>
    <name type="common">Scalp ringworm fungus</name>
    <dbReference type="NCBI Taxonomy" id="647933"/>
    <lineage>
        <taxon>Eukaryota</taxon>
        <taxon>Fungi</taxon>
        <taxon>Dikarya</taxon>
        <taxon>Ascomycota</taxon>
        <taxon>Pezizomycotina</taxon>
        <taxon>Eurotiomycetes</taxon>
        <taxon>Eurotiomycetidae</taxon>
        <taxon>Onygenales</taxon>
        <taxon>Arthrodermataceae</taxon>
        <taxon>Trichophyton</taxon>
    </lineage>
</organism>
<dbReference type="EMBL" id="GG698525">
    <property type="protein sequence ID" value="EGD99729.1"/>
    <property type="molecule type" value="Genomic_DNA"/>
</dbReference>
<keyword evidence="3" id="KW-1185">Reference proteome</keyword>
<dbReference type="Proteomes" id="UP000009172">
    <property type="component" value="Unassembled WGS sequence"/>
</dbReference>
<proteinExistence type="predicted"/>
<evidence type="ECO:0000313" key="3">
    <source>
        <dbReference type="Proteomes" id="UP000009172"/>
    </source>
</evidence>
<gene>
    <name evidence="2" type="ORF">TESG_08610</name>
</gene>
<dbReference type="HOGENOM" id="CLU_2348199_0_0_1"/>
<name>F2S7W3_TRIT1</name>
<accession>F2S7W3</accession>
<evidence type="ECO:0000256" key="1">
    <source>
        <dbReference type="SAM" id="MobiDB-lite"/>
    </source>
</evidence>
<sequence length="97" mass="11245">MSKEAGIIDYICRSASHELEVIRTSPFIQERQVRGYVRVEPVNCSQKRRDRSWNAGYREAKAGRVKTDVARERRLRSKLEPAEKTKRKIGQQAFPIG</sequence>
<reference evidence="3" key="1">
    <citation type="journal article" date="2012" name="MBio">
        <title>Comparative genome analysis of Trichophyton rubrum and related dermatophytes reveals candidate genes involved in infection.</title>
        <authorList>
            <person name="Martinez D.A."/>
            <person name="Oliver B.G."/>
            <person name="Graeser Y."/>
            <person name="Goldberg J.M."/>
            <person name="Li W."/>
            <person name="Martinez-Rossi N.M."/>
            <person name="Monod M."/>
            <person name="Shelest E."/>
            <person name="Barton R.C."/>
            <person name="Birch E."/>
            <person name="Brakhage A.A."/>
            <person name="Chen Z."/>
            <person name="Gurr S.J."/>
            <person name="Heiman D."/>
            <person name="Heitman J."/>
            <person name="Kosti I."/>
            <person name="Rossi A."/>
            <person name="Saif S."/>
            <person name="Samalova M."/>
            <person name="Saunders C.W."/>
            <person name="Shea T."/>
            <person name="Summerbell R.C."/>
            <person name="Xu J."/>
            <person name="Young S."/>
            <person name="Zeng Q."/>
            <person name="Birren B.W."/>
            <person name="Cuomo C.A."/>
            <person name="White T.C."/>
        </authorList>
    </citation>
    <scope>NUCLEOTIDE SEQUENCE [LARGE SCALE GENOMIC DNA]</scope>
    <source>
        <strain evidence="3">CBS 112818</strain>
    </source>
</reference>
<protein>
    <submittedName>
        <fullName evidence="2">Uncharacterized protein</fullName>
    </submittedName>
</protein>
<dbReference type="AlphaFoldDB" id="F2S7W3"/>